<organism evidence="2 3">
    <name type="scientific">Symbiodinium natans</name>
    <dbReference type="NCBI Taxonomy" id="878477"/>
    <lineage>
        <taxon>Eukaryota</taxon>
        <taxon>Sar</taxon>
        <taxon>Alveolata</taxon>
        <taxon>Dinophyceae</taxon>
        <taxon>Suessiales</taxon>
        <taxon>Symbiodiniaceae</taxon>
        <taxon>Symbiodinium</taxon>
    </lineage>
</organism>
<feature type="transmembrane region" description="Helical" evidence="1">
    <location>
        <begin position="1402"/>
        <end position="1425"/>
    </location>
</feature>
<feature type="transmembrane region" description="Helical" evidence="1">
    <location>
        <begin position="1019"/>
        <end position="1042"/>
    </location>
</feature>
<feature type="transmembrane region" description="Helical" evidence="1">
    <location>
        <begin position="947"/>
        <end position="965"/>
    </location>
</feature>
<feature type="transmembrane region" description="Helical" evidence="1">
    <location>
        <begin position="211"/>
        <end position="233"/>
    </location>
</feature>
<feature type="transmembrane region" description="Helical" evidence="1">
    <location>
        <begin position="1437"/>
        <end position="1457"/>
    </location>
</feature>
<dbReference type="EMBL" id="CAJNDS010000034">
    <property type="protein sequence ID" value="CAE6926961.1"/>
    <property type="molecule type" value="Genomic_DNA"/>
</dbReference>
<feature type="transmembrane region" description="Helical" evidence="1">
    <location>
        <begin position="977"/>
        <end position="998"/>
    </location>
</feature>
<feature type="transmembrane region" description="Helical" evidence="1">
    <location>
        <begin position="1095"/>
        <end position="1114"/>
    </location>
</feature>
<reference evidence="2" key="1">
    <citation type="submission" date="2021-02" db="EMBL/GenBank/DDBJ databases">
        <authorList>
            <person name="Dougan E. K."/>
            <person name="Rhodes N."/>
            <person name="Thang M."/>
            <person name="Chan C."/>
        </authorList>
    </citation>
    <scope>NUCLEOTIDE SEQUENCE</scope>
</reference>
<proteinExistence type="predicted"/>
<keyword evidence="3" id="KW-1185">Reference proteome</keyword>
<keyword evidence="1" id="KW-0472">Membrane</keyword>
<feature type="transmembrane region" description="Helical" evidence="1">
    <location>
        <begin position="332"/>
        <end position="352"/>
    </location>
</feature>
<accession>A0A812GUY6</accession>
<dbReference type="OrthoDB" id="10512533at2759"/>
<feature type="transmembrane region" description="Helical" evidence="1">
    <location>
        <begin position="703"/>
        <end position="723"/>
    </location>
</feature>
<feature type="transmembrane region" description="Helical" evidence="1">
    <location>
        <begin position="364"/>
        <end position="381"/>
    </location>
</feature>
<feature type="transmembrane region" description="Helical" evidence="1">
    <location>
        <begin position="131"/>
        <end position="152"/>
    </location>
</feature>
<feature type="transmembrane region" description="Helical" evidence="1">
    <location>
        <begin position="1330"/>
        <end position="1348"/>
    </location>
</feature>
<feature type="transmembrane region" description="Helical" evidence="1">
    <location>
        <begin position="1524"/>
        <end position="1543"/>
    </location>
</feature>
<feature type="transmembrane region" description="Helical" evidence="1">
    <location>
        <begin position="1134"/>
        <end position="1150"/>
    </location>
</feature>
<gene>
    <name evidence="2" type="ORF">SNAT2548_LOCUS689</name>
</gene>
<feature type="transmembrane region" description="Helical" evidence="1">
    <location>
        <begin position="173"/>
        <end position="191"/>
    </location>
</feature>
<feature type="transmembrane region" description="Helical" evidence="1">
    <location>
        <begin position="1054"/>
        <end position="1074"/>
    </location>
</feature>
<feature type="transmembrane region" description="Helical" evidence="1">
    <location>
        <begin position="582"/>
        <end position="604"/>
    </location>
</feature>
<evidence type="ECO:0000313" key="3">
    <source>
        <dbReference type="Proteomes" id="UP000604046"/>
    </source>
</evidence>
<keyword evidence="1" id="KW-0812">Transmembrane</keyword>
<sequence>MGTVAVIIIAIVMATKQRGRNTAQRAFANVLDTDPTSALNFVLEGRARDTIAPHWLPCILQIPPVVLAHCWSAEPASRAARRSNGLGALLLFTAVYMILDTWTSTDALPRDLALVVADDAAADDGGFFTKVFAAAAQGCTAALVAAILSAICEPFVNRLLVKRMTLAQAYAEVNFNLIANFFLTTFPTNMLKFPVFEVINRAMMYTSLSPGLSGFISGWLFCTIMLPVTNYRFRKSMGWEIKASLLYQAYVPTVARDIIYGWARGLANTYLQDTIAPSTFTHKAMVFGLTIWISCLISSPCNEWRGYTLQPPDKKLPFNIYFKPINYARSTGIGSSIMGIALMFGMLVTPYAEEAFGYFKEHTAIAMATVAVIIIAIVMATKQRDLFREKLPSVSLCGILPRGASVLDTDPTSALNFVLEGRARDTIAPHWLPCILQIPPVVLAHYWSAAARRSNGLGALLLFTAVYMILDTWTSTDALPRDLALVVADDAPADDGGFFTKVFAAAAQGCTAALVAAILSAICEPFVNRLLVKRMTLAQAYAEVNFNLIANFFLTTFPTNMLKFPVFEVINRAMMYTSLSPGLSGFISGWLFCTIMLPVTNYRFRKSMGWEIKASLLYQAYVPTVARDIIYGWARGLANTYLQDTIAPSTFTHKAMVFGLTIWISCLISSPCNEWRGYTLQPPDKKLPFNIYFKPINYARSTGIGSSIMGIALMFGMLVTPYAEEAFGYFKEHTAIAMATVAVIIIAIVMATKQRGRNTDTASFCEVDSRHTVCQVNVGLARPGRLLPSESGRHLFAAATMLWHGGILSVQLSQRIFIARQTRTRSTVPLIAALACCLLWNAGLHQSFASPSVAVQHDSSTALTRSSSSRTWTVGSLREQSRDQSAVATAAAAAPNFFSKVFAAGAQGATAAFVAAILSAICEPLVNRLLVKRMTVSQALKEMNFKLISNFFLTTFPTNMLKFPVFEIINMAMTFTAFSPGLSGTISGFLFCTAMLPVTNYRFRKSMGWEIKPALLYQAYVPTVVRDILYGWARGFVAVALAGVWKPQTFTQEAFVFAFVIWAACIISSPCNEWRGYTLQPKDKKLSFGEYFKPINYARSTGIGATIMGISLFVGRLVTPFAETAFAYLKGHPAAGVAALVVLLGGFKLISGGEEEKAEEEADEDLAVLCFARELTVRVEDENDMPGAVWRDMGCRFMFQREARQNQSRRRSPILAALATGLVWGASQSWSFASPAVGVQHESSTALTRSSASRTWATGSLPRDHSSVATAAAAAAAPNFFSKVFAAGAQGATAAFVAAILSAICEPLVNRLLVKRMTVSQAIKEMNFKLISNFFLTTFPTNMLKFPVFEIINMAMTFTAFSPGLSGTISGFLFCTAMLPVTNYRFRKSMGWEIKPALLYQAYVPTVVRDILYGWARGFVAVALAGVWKPQTFTQEAFVFAFVIWAACIISSPCNEWRGYTLQPKDKKLSFGEYFKPINYARSTGIGATIMGISLFVGRLVTPFAETAFACFGRMSLPLPYLKGHPAAGVAALVILLGGFKLISGGPLAFKQEEEEKAEEAEETTEEAKAD</sequence>
<feature type="transmembrane region" description="Helical" evidence="1">
    <location>
        <begin position="85"/>
        <end position="102"/>
    </location>
</feature>
<evidence type="ECO:0000256" key="1">
    <source>
        <dbReference type="SAM" id="Phobius"/>
    </source>
</evidence>
<protein>
    <submittedName>
        <fullName evidence="2">Uncharacterized protein</fullName>
    </submittedName>
</protein>
<feature type="transmembrane region" description="Helical" evidence="1">
    <location>
        <begin position="456"/>
        <end position="473"/>
    </location>
</feature>
<feature type="transmembrane region" description="Helical" evidence="1">
    <location>
        <begin position="735"/>
        <end position="752"/>
    </location>
</feature>
<feature type="transmembrane region" description="Helical" evidence="1">
    <location>
        <begin position="502"/>
        <end position="523"/>
    </location>
</feature>
<dbReference type="Proteomes" id="UP000604046">
    <property type="component" value="Unassembled WGS sequence"/>
</dbReference>
<evidence type="ECO:0000313" key="2">
    <source>
        <dbReference type="EMBL" id="CAE6926961.1"/>
    </source>
</evidence>
<feature type="transmembrane region" description="Helical" evidence="1">
    <location>
        <begin position="904"/>
        <end position="926"/>
    </location>
</feature>
<name>A0A812GUY6_9DINO</name>
<feature type="transmembrane region" description="Helical" evidence="1">
    <location>
        <begin position="1478"/>
        <end position="1497"/>
    </location>
</feature>
<keyword evidence="1" id="KW-1133">Transmembrane helix</keyword>
<feature type="transmembrane region" description="Helical" evidence="1">
    <location>
        <begin position="544"/>
        <end position="562"/>
    </location>
</feature>
<feature type="transmembrane region" description="Helical" evidence="1">
    <location>
        <begin position="1214"/>
        <end position="1233"/>
    </location>
</feature>
<feature type="transmembrane region" description="Helical" evidence="1">
    <location>
        <begin position="1360"/>
        <end position="1381"/>
    </location>
</feature>
<comment type="caution">
    <text evidence="2">The sequence shown here is derived from an EMBL/GenBank/DDBJ whole genome shotgun (WGS) entry which is preliminary data.</text>
</comment>
<feature type="transmembrane region" description="Helical" evidence="1">
    <location>
        <begin position="827"/>
        <end position="844"/>
    </location>
</feature>
<feature type="transmembrane region" description="Helical" evidence="1">
    <location>
        <begin position="1287"/>
        <end position="1309"/>
    </location>
</feature>